<name>A0A918DBN5_9RHOB</name>
<comment type="caution">
    <text evidence="4">The sequence shown here is derived from an EMBL/GenBank/DDBJ whole genome shotgun (WGS) entry which is preliminary data.</text>
</comment>
<dbReference type="EMBL" id="BMLP01000001">
    <property type="protein sequence ID" value="GGO28877.1"/>
    <property type="molecule type" value="Genomic_DNA"/>
</dbReference>
<dbReference type="GO" id="GO:0007160">
    <property type="term" value="P:cell-matrix adhesion"/>
    <property type="evidence" value="ECO:0007669"/>
    <property type="project" value="InterPro"/>
</dbReference>
<evidence type="ECO:0000256" key="1">
    <source>
        <dbReference type="ARBA" id="ARBA00023157"/>
    </source>
</evidence>
<dbReference type="PANTHER" id="PTHR13802:SF52">
    <property type="entry name" value="MUCIN-4"/>
    <property type="match status" value="1"/>
</dbReference>
<dbReference type="Pfam" id="PF06119">
    <property type="entry name" value="NIDO"/>
    <property type="match status" value="1"/>
</dbReference>
<accession>A0A918DBN5</accession>
<keyword evidence="1" id="KW-1015">Disulfide bond</keyword>
<feature type="domain" description="NIDO" evidence="2">
    <location>
        <begin position="55"/>
        <end position="188"/>
    </location>
</feature>
<dbReference type="Pfam" id="PF13403">
    <property type="entry name" value="Hint_2"/>
    <property type="match status" value="1"/>
</dbReference>
<dbReference type="InterPro" id="IPR051495">
    <property type="entry name" value="Epithelial_Barrier/Signaling"/>
</dbReference>
<feature type="domain" description="Hedgehog/Intein (Hint)" evidence="3">
    <location>
        <begin position="218"/>
        <end position="356"/>
    </location>
</feature>
<dbReference type="PANTHER" id="PTHR13802">
    <property type="entry name" value="MUCIN 4-RELATED"/>
    <property type="match status" value="1"/>
</dbReference>
<proteinExistence type="predicted"/>
<dbReference type="Proteomes" id="UP000598196">
    <property type="component" value="Unassembled WGS sequence"/>
</dbReference>
<evidence type="ECO:0000313" key="5">
    <source>
        <dbReference type="Proteomes" id="UP000598196"/>
    </source>
</evidence>
<protein>
    <recommendedName>
        <fullName evidence="6">Hint domain-containing protein</fullName>
    </recommendedName>
</protein>
<dbReference type="OrthoDB" id="6305173at2"/>
<dbReference type="InterPro" id="IPR028992">
    <property type="entry name" value="Hedgehog/Intein_dom"/>
</dbReference>
<keyword evidence="5" id="KW-1185">Reference proteome</keyword>
<dbReference type="InterPro" id="IPR036844">
    <property type="entry name" value="Hint_dom_sf"/>
</dbReference>
<evidence type="ECO:0008006" key="6">
    <source>
        <dbReference type="Google" id="ProtNLM"/>
    </source>
</evidence>
<reference evidence="4 5" key="1">
    <citation type="journal article" date="2014" name="Int. J. Syst. Evol. Microbiol.">
        <title>Complete genome sequence of Corynebacterium casei LMG S-19264T (=DSM 44701T), isolated from a smear-ripened cheese.</title>
        <authorList>
            <consortium name="US DOE Joint Genome Institute (JGI-PGF)"/>
            <person name="Walter F."/>
            <person name="Albersmeier A."/>
            <person name="Kalinowski J."/>
            <person name="Ruckert C."/>
        </authorList>
    </citation>
    <scope>NUCLEOTIDE SEQUENCE [LARGE SCALE GENOMIC DNA]</scope>
    <source>
        <strain evidence="4 5">CGMCC 1.7029</strain>
    </source>
</reference>
<dbReference type="AlphaFoldDB" id="A0A918DBN5"/>
<organism evidence="4 5">
    <name type="scientific">Gemmobacter aquaticus</name>
    <dbReference type="NCBI Taxonomy" id="490185"/>
    <lineage>
        <taxon>Bacteria</taxon>
        <taxon>Pseudomonadati</taxon>
        <taxon>Pseudomonadota</taxon>
        <taxon>Alphaproteobacteria</taxon>
        <taxon>Rhodobacterales</taxon>
        <taxon>Paracoccaceae</taxon>
        <taxon>Gemmobacter</taxon>
    </lineage>
</organism>
<gene>
    <name evidence="4" type="ORF">GCM10010991_12150</name>
</gene>
<dbReference type="InterPro" id="IPR003886">
    <property type="entry name" value="NIDO_dom"/>
</dbReference>
<evidence type="ECO:0000313" key="4">
    <source>
        <dbReference type="EMBL" id="GGO28877.1"/>
    </source>
</evidence>
<dbReference type="RefSeq" id="WP_146285058.1">
    <property type="nucleotide sequence ID" value="NZ_BMLP01000001.1"/>
</dbReference>
<dbReference type="SUPFAM" id="SSF51294">
    <property type="entry name" value="Hedgehog/intein (Hint) domain"/>
    <property type="match status" value="1"/>
</dbReference>
<evidence type="ECO:0000259" key="2">
    <source>
        <dbReference type="Pfam" id="PF06119"/>
    </source>
</evidence>
<evidence type="ECO:0000259" key="3">
    <source>
        <dbReference type="Pfam" id="PF13403"/>
    </source>
</evidence>
<dbReference type="Gene3D" id="2.170.16.10">
    <property type="entry name" value="Hedgehog/Intein (Hint) domain"/>
    <property type="match status" value="1"/>
</dbReference>
<sequence>MGTINTGLGGPQGVGENSFIGSTLTAGNLDDGSIRVDITGAFPEGINYFGTNYTSIYINTNGLITFNAPVTTYAPTNIATFNQPAIAVFWSDVDIRAGTATGTNNIYWDIDPDSGRVTITWLNVRGYSGSGNNRNTFQLVLDHSENGNFRIDMIYQQVQWANGGSGIAQVGMTDGGTNDFVVPGSGTTTGVLGLPNGNLDPGQPPGVWSTPFWNGQVVCFVAGTRIATPKGLVPVEALRAGDLVLTRNAGAQPLLWSGGERAIVWGQRLPVWIEPFVFGNTARFAVSPNHLILLTDPLCEVLFGEAEVFAAAQDLLTLPGVWQERKARAVSYHHLLLDGHHVILAEGASTESLMPGPMALQSLPAGSREALMASFSSTDLHAIALRQTACRVLKAHEAQLWCALQGDRRIVAPNILVRAA</sequence>